<dbReference type="SFLD" id="SFLDG00179">
    <property type="entry name" value="mandelate_racemase"/>
    <property type="match status" value="1"/>
</dbReference>
<dbReference type="OrthoDB" id="9802699at2"/>
<comment type="cofactor">
    <cofactor evidence="1">
        <name>Mg(2+)</name>
        <dbReference type="ChEBI" id="CHEBI:18420"/>
    </cofactor>
</comment>
<dbReference type="STRING" id="441119.SAMN04488047_13314"/>
<dbReference type="CDD" id="cd03328">
    <property type="entry name" value="MR_like_3"/>
    <property type="match status" value="1"/>
</dbReference>
<evidence type="ECO:0000256" key="2">
    <source>
        <dbReference type="ARBA" id="ARBA00022723"/>
    </source>
</evidence>
<dbReference type="Gene3D" id="3.20.20.120">
    <property type="entry name" value="Enolase-like C-terminal domain"/>
    <property type="match status" value="1"/>
</dbReference>
<gene>
    <name evidence="5" type="ORF">SAMN04488047_13314</name>
</gene>
<dbReference type="GO" id="GO:0016052">
    <property type="term" value="P:carbohydrate catabolic process"/>
    <property type="evidence" value="ECO:0007669"/>
    <property type="project" value="TreeGrafter"/>
</dbReference>
<sequence>MDAALRSIHVHAYRIPTETSESDGTLEWSATTMVLCEVEAGGKTGLGWTYCDVSAALLIEQTLAPLLEGRDGMAIGARWDNMIRATRNLGRPGIVSCAVSAVDNALHDLRGKLLNAPLADLLGRRRDSVPVYGSGGFTSYDDRQLAEQAGGWAAEGLPAVKIKIGRDPADDPRRMRVAKEAMGDGCALFIDANGALSRKQATAMAEEAATLGATWFEEPVSSDDLEGLRLIRDAGPPGVEITAGEYGYDEVYFRRMCEGGAVDVLQADATRAAGITGFMEAAATAQAFGLPLSSHTAPALHLHACCAAPNLRHMEWFFDHVRVERMFFDGAPEPHAGHIAPDLSRPGLGLDFRRQDAERYRVWPKEGG</sequence>
<organism evidence="5 6">
    <name type="scientific">Tranquillimonas alkanivorans</name>
    <dbReference type="NCBI Taxonomy" id="441119"/>
    <lineage>
        <taxon>Bacteria</taxon>
        <taxon>Pseudomonadati</taxon>
        <taxon>Pseudomonadota</taxon>
        <taxon>Alphaproteobacteria</taxon>
        <taxon>Rhodobacterales</taxon>
        <taxon>Roseobacteraceae</taxon>
        <taxon>Tranquillimonas</taxon>
    </lineage>
</organism>
<reference evidence="5 6" key="1">
    <citation type="submission" date="2016-10" db="EMBL/GenBank/DDBJ databases">
        <authorList>
            <person name="de Groot N.N."/>
        </authorList>
    </citation>
    <scope>NUCLEOTIDE SEQUENCE [LARGE SCALE GENOMIC DNA]</scope>
    <source>
        <strain evidence="5 6">DSM 19547</strain>
    </source>
</reference>
<evidence type="ECO:0000313" key="6">
    <source>
        <dbReference type="Proteomes" id="UP000199356"/>
    </source>
</evidence>
<dbReference type="GO" id="GO:0000287">
    <property type="term" value="F:magnesium ion binding"/>
    <property type="evidence" value="ECO:0007669"/>
    <property type="project" value="TreeGrafter"/>
</dbReference>
<evidence type="ECO:0000259" key="4">
    <source>
        <dbReference type="SMART" id="SM00922"/>
    </source>
</evidence>
<evidence type="ECO:0000313" key="5">
    <source>
        <dbReference type="EMBL" id="SFQ08612.1"/>
    </source>
</evidence>
<dbReference type="SUPFAM" id="SSF54826">
    <property type="entry name" value="Enolase N-terminal domain-like"/>
    <property type="match status" value="1"/>
</dbReference>
<proteinExistence type="predicted"/>
<dbReference type="PANTHER" id="PTHR13794:SF58">
    <property type="entry name" value="MITOCHONDRIAL ENOLASE SUPERFAMILY MEMBER 1"/>
    <property type="match status" value="1"/>
</dbReference>
<keyword evidence="6" id="KW-1185">Reference proteome</keyword>
<feature type="domain" description="Mandelate racemase/muconate lactonizing enzyme C-terminal" evidence="4">
    <location>
        <begin position="142"/>
        <end position="238"/>
    </location>
</feature>
<dbReference type="PANTHER" id="PTHR13794">
    <property type="entry name" value="ENOLASE SUPERFAMILY, MANDELATE RACEMASE"/>
    <property type="match status" value="1"/>
</dbReference>
<dbReference type="InterPro" id="IPR018110">
    <property type="entry name" value="Mandel_Rmase/mucon_lact_enz_CS"/>
</dbReference>
<dbReference type="AlphaFoldDB" id="A0A1I5VMF5"/>
<dbReference type="SFLD" id="SFLDS00001">
    <property type="entry name" value="Enolase"/>
    <property type="match status" value="1"/>
</dbReference>
<accession>A0A1I5VMF5</accession>
<keyword evidence="2" id="KW-0479">Metal-binding</keyword>
<dbReference type="Gene3D" id="3.30.390.10">
    <property type="entry name" value="Enolase-like, N-terminal domain"/>
    <property type="match status" value="1"/>
</dbReference>
<dbReference type="Pfam" id="PF02746">
    <property type="entry name" value="MR_MLE_N"/>
    <property type="match status" value="1"/>
</dbReference>
<dbReference type="GO" id="GO:0016836">
    <property type="term" value="F:hydro-lyase activity"/>
    <property type="evidence" value="ECO:0007669"/>
    <property type="project" value="TreeGrafter"/>
</dbReference>
<dbReference type="InterPro" id="IPR029017">
    <property type="entry name" value="Enolase-like_N"/>
</dbReference>
<keyword evidence="3" id="KW-0460">Magnesium</keyword>
<dbReference type="InterPro" id="IPR029065">
    <property type="entry name" value="Enolase_C-like"/>
</dbReference>
<evidence type="ECO:0000256" key="1">
    <source>
        <dbReference type="ARBA" id="ARBA00001946"/>
    </source>
</evidence>
<dbReference type="PROSITE" id="PS00908">
    <property type="entry name" value="MR_MLE_1"/>
    <property type="match status" value="1"/>
</dbReference>
<dbReference type="GO" id="GO:0009063">
    <property type="term" value="P:amino acid catabolic process"/>
    <property type="evidence" value="ECO:0007669"/>
    <property type="project" value="InterPro"/>
</dbReference>
<dbReference type="InterPro" id="IPR013341">
    <property type="entry name" value="Mandelate_racemase_N_dom"/>
</dbReference>
<dbReference type="RefSeq" id="WP_093425315.1">
    <property type="nucleotide sequence ID" value="NZ_FOXA01000033.1"/>
</dbReference>
<dbReference type="EMBL" id="FOXA01000033">
    <property type="protein sequence ID" value="SFQ08612.1"/>
    <property type="molecule type" value="Genomic_DNA"/>
</dbReference>
<evidence type="ECO:0000256" key="3">
    <source>
        <dbReference type="ARBA" id="ARBA00022842"/>
    </source>
</evidence>
<dbReference type="Proteomes" id="UP000199356">
    <property type="component" value="Unassembled WGS sequence"/>
</dbReference>
<protein>
    <submittedName>
        <fullName evidence="5">L-alanine-DL-glutamate epimerase</fullName>
    </submittedName>
</protein>
<dbReference type="SMART" id="SM00922">
    <property type="entry name" value="MR_MLE"/>
    <property type="match status" value="1"/>
</dbReference>
<dbReference type="Pfam" id="PF13378">
    <property type="entry name" value="MR_MLE_C"/>
    <property type="match status" value="1"/>
</dbReference>
<dbReference type="InterPro" id="IPR036849">
    <property type="entry name" value="Enolase-like_C_sf"/>
</dbReference>
<dbReference type="InterPro" id="IPR046945">
    <property type="entry name" value="RHMD-like"/>
</dbReference>
<dbReference type="SUPFAM" id="SSF51604">
    <property type="entry name" value="Enolase C-terminal domain-like"/>
    <property type="match status" value="1"/>
</dbReference>
<dbReference type="InterPro" id="IPR013342">
    <property type="entry name" value="Mandelate_racemase_C"/>
</dbReference>
<name>A0A1I5VMF5_9RHOB</name>